<dbReference type="EC" id="1.1.1.193" evidence="14"/>
<evidence type="ECO:0000256" key="11">
    <source>
        <dbReference type="ARBA" id="ARBA00023268"/>
    </source>
</evidence>
<comment type="catalytic activity">
    <reaction evidence="12 14">
        <text>5-amino-6-(5-phospho-D-ribitylamino)uracil + NADP(+) = 5-amino-6-(5-phospho-D-ribosylamino)uracil + NADPH + H(+)</text>
        <dbReference type="Rhea" id="RHEA:17845"/>
        <dbReference type="ChEBI" id="CHEBI:15378"/>
        <dbReference type="ChEBI" id="CHEBI:57783"/>
        <dbReference type="ChEBI" id="CHEBI:58349"/>
        <dbReference type="ChEBI" id="CHEBI:58421"/>
        <dbReference type="ChEBI" id="CHEBI:58453"/>
        <dbReference type="EC" id="1.1.1.193"/>
    </reaction>
</comment>
<dbReference type="PROSITE" id="PS00903">
    <property type="entry name" value="CYT_DCMP_DEAMINASES_1"/>
    <property type="match status" value="1"/>
</dbReference>
<comment type="function">
    <text evidence="1 14">Converts 2,5-diamino-6-(ribosylamino)-4(3h)-pyrimidinone 5'-phosphate into 5-amino-6-(ribosylamino)-2,4(1h,3h)-pyrimidinedione 5'-phosphate.</text>
</comment>
<dbReference type="EMBL" id="CP088295">
    <property type="protein sequence ID" value="UUY02103.1"/>
    <property type="molecule type" value="Genomic_DNA"/>
</dbReference>
<evidence type="ECO:0000256" key="10">
    <source>
        <dbReference type="ARBA" id="ARBA00023002"/>
    </source>
</evidence>
<evidence type="ECO:0000259" key="15">
    <source>
        <dbReference type="PROSITE" id="PS51747"/>
    </source>
</evidence>
<dbReference type="Pfam" id="PF00383">
    <property type="entry name" value="dCMP_cyt_deam_1"/>
    <property type="match status" value="1"/>
</dbReference>
<comment type="catalytic activity">
    <reaction evidence="13 14">
        <text>2,5-diamino-6-hydroxy-4-(5-phosphoribosylamino)-pyrimidine + H2O + H(+) = 5-amino-6-(5-phospho-D-ribosylamino)uracil + NH4(+)</text>
        <dbReference type="Rhea" id="RHEA:21868"/>
        <dbReference type="ChEBI" id="CHEBI:15377"/>
        <dbReference type="ChEBI" id="CHEBI:15378"/>
        <dbReference type="ChEBI" id="CHEBI:28938"/>
        <dbReference type="ChEBI" id="CHEBI:58453"/>
        <dbReference type="ChEBI" id="CHEBI:58614"/>
        <dbReference type="EC" id="3.5.4.26"/>
    </reaction>
</comment>
<dbReference type="InterPro" id="IPR016192">
    <property type="entry name" value="APOBEC/CMP_deaminase_Zn-bd"/>
</dbReference>
<organism evidence="16 17">
    <name type="scientific">Svornostia abyssi</name>
    <dbReference type="NCBI Taxonomy" id="2898438"/>
    <lineage>
        <taxon>Bacteria</taxon>
        <taxon>Bacillati</taxon>
        <taxon>Actinomycetota</taxon>
        <taxon>Thermoleophilia</taxon>
        <taxon>Solirubrobacterales</taxon>
        <taxon>Baekduiaceae</taxon>
        <taxon>Svornostia</taxon>
    </lineage>
</organism>
<evidence type="ECO:0000256" key="9">
    <source>
        <dbReference type="ARBA" id="ARBA00022857"/>
    </source>
</evidence>
<proteinExistence type="inferred from homology"/>
<evidence type="ECO:0000256" key="7">
    <source>
        <dbReference type="ARBA" id="ARBA00022723"/>
    </source>
</evidence>
<evidence type="ECO:0000256" key="2">
    <source>
        <dbReference type="ARBA" id="ARBA00004882"/>
    </source>
</evidence>
<dbReference type="SUPFAM" id="SSF53927">
    <property type="entry name" value="Cytidine deaminase-like"/>
    <property type="match status" value="1"/>
</dbReference>
<dbReference type="CDD" id="cd01284">
    <property type="entry name" value="Riboflavin_deaminase-reductase"/>
    <property type="match status" value="1"/>
</dbReference>
<keyword evidence="7 14" id="KW-0479">Metal-binding</keyword>
<dbReference type="NCBIfam" id="TIGR00227">
    <property type="entry name" value="ribD_Cterm"/>
    <property type="match status" value="1"/>
</dbReference>
<dbReference type="GO" id="GO:0008835">
    <property type="term" value="F:diaminohydroxyphosphoribosylaminopyrimidine deaminase activity"/>
    <property type="evidence" value="ECO:0007669"/>
    <property type="project" value="UniProtKB-EC"/>
</dbReference>
<keyword evidence="10 14" id="KW-0560">Oxidoreductase</keyword>
<evidence type="ECO:0000256" key="1">
    <source>
        <dbReference type="ARBA" id="ARBA00002151"/>
    </source>
</evidence>
<dbReference type="PANTHER" id="PTHR38011">
    <property type="entry name" value="DIHYDROFOLATE REDUCTASE FAMILY PROTEIN (AFU_ORTHOLOGUE AFUA_8G06820)"/>
    <property type="match status" value="1"/>
</dbReference>
<gene>
    <name evidence="16" type="primary">ribD</name>
    <name evidence="16" type="ORF">LRS13_15420</name>
</gene>
<name>A0ABY5PBU4_9ACTN</name>
<dbReference type="InterPro" id="IPR002125">
    <property type="entry name" value="CMP_dCMP_dom"/>
</dbReference>
<evidence type="ECO:0000256" key="6">
    <source>
        <dbReference type="ARBA" id="ARBA00022619"/>
    </source>
</evidence>
<dbReference type="InterPro" id="IPR004794">
    <property type="entry name" value="Eubact_RibD"/>
</dbReference>
<keyword evidence="14 16" id="KW-0378">Hydrolase</keyword>
<dbReference type="PANTHER" id="PTHR38011:SF7">
    <property type="entry name" value="2,5-DIAMINO-6-RIBOSYLAMINO-4(3H)-PYRIMIDINONE 5'-PHOSPHATE REDUCTASE"/>
    <property type="match status" value="1"/>
</dbReference>
<dbReference type="InterPro" id="IPR016193">
    <property type="entry name" value="Cytidine_deaminase-like"/>
</dbReference>
<keyword evidence="9 14" id="KW-0521">NADP</keyword>
<keyword evidence="6 14" id="KW-0686">Riboflavin biosynthesis</keyword>
<sequence>MALQTETDRRHLERAVELARNGKGRVHPNPVVGAVIVKDGEVVGEGWHAEYGGPHAEVNAIADAGDMDLAGATMYVSLEPCCHEGKTPPCTDAITAAGIGRVVVASDDPSEKASGRGLGILRDEGIEIEVADAASPLAQQARQLNQAFRKHAKTGRPWVLFKSAMTLDGKVATRTGDSQWISGESSRVRVHQWRASVDAVAVGIGTALHDDPQLTARHLQGGDPSVRQPRRVVFDSTARLPVDSKLVAESSEVPLTVVVSRAAPRRRTNSLSAAGVDVVVAQGGNEPARVLSALDQLGALGINSILLEGGPKLAGAFLDAGEIDEIRLFLAPIVLGGRTARDPLEGVGAESISDALRALTLDCERVEDDLLISARVREW</sequence>
<dbReference type="InterPro" id="IPR050765">
    <property type="entry name" value="Riboflavin_Biosynth_HTPR"/>
</dbReference>
<dbReference type="RefSeq" id="WP_353862637.1">
    <property type="nucleotide sequence ID" value="NZ_CP088295.1"/>
</dbReference>
<dbReference type="GO" id="GO:0008703">
    <property type="term" value="F:5-amino-6-(5-phosphoribosylamino)uracil reductase activity"/>
    <property type="evidence" value="ECO:0007669"/>
    <property type="project" value="UniProtKB-EC"/>
</dbReference>
<dbReference type="Proteomes" id="UP001058860">
    <property type="component" value="Chromosome"/>
</dbReference>
<evidence type="ECO:0000313" key="16">
    <source>
        <dbReference type="EMBL" id="UUY02103.1"/>
    </source>
</evidence>
<evidence type="ECO:0000256" key="13">
    <source>
        <dbReference type="ARBA" id="ARBA00049886"/>
    </source>
</evidence>
<dbReference type="InterPro" id="IPR024072">
    <property type="entry name" value="DHFR-like_dom_sf"/>
</dbReference>
<dbReference type="PROSITE" id="PS51747">
    <property type="entry name" value="CYT_DCMP_DEAMINASES_2"/>
    <property type="match status" value="1"/>
</dbReference>
<dbReference type="EC" id="3.5.4.26" evidence="14"/>
<dbReference type="Gene3D" id="3.40.430.10">
    <property type="entry name" value="Dihydrofolate Reductase, subunit A"/>
    <property type="match status" value="1"/>
</dbReference>
<dbReference type="Gene3D" id="3.40.140.10">
    <property type="entry name" value="Cytidine Deaminase, domain 2"/>
    <property type="match status" value="1"/>
</dbReference>
<evidence type="ECO:0000256" key="14">
    <source>
        <dbReference type="PIRNR" id="PIRNR006769"/>
    </source>
</evidence>
<keyword evidence="11" id="KW-0511">Multifunctional enzyme</keyword>
<evidence type="ECO:0000256" key="3">
    <source>
        <dbReference type="ARBA" id="ARBA00004910"/>
    </source>
</evidence>
<dbReference type="NCBIfam" id="TIGR00326">
    <property type="entry name" value="eubact_ribD"/>
    <property type="match status" value="1"/>
</dbReference>
<evidence type="ECO:0000256" key="8">
    <source>
        <dbReference type="ARBA" id="ARBA00022833"/>
    </source>
</evidence>
<dbReference type="Pfam" id="PF01872">
    <property type="entry name" value="RibD_C"/>
    <property type="match status" value="1"/>
</dbReference>
<evidence type="ECO:0000256" key="4">
    <source>
        <dbReference type="ARBA" id="ARBA00005259"/>
    </source>
</evidence>
<evidence type="ECO:0000313" key="17">
    <source>
        <dbReference type="Proteomes" id="UP001058860"/>
    </source>
</evidence>
<keyword evidence="8 14" id="KW-0862">Zinc</keyword>
<comment type="similarity">
    <text evidence="4 14">In the N-terminal section; belongs to the cytidine and deoxycytidylate deaminase family.</text>
</comment>
<dbReference type="PIRSF" id="PIRSF006769">
    <property type="entry name" value="RibD"/>
    <property type="match status" value="1"/>
</dbReference>
<dbReference type="SUPFAM" id="SSF53597">
    <property type="entry name" value="Dihydrofolate reductase-like"/>
    <property type="match status" value="1"/>
</dbReference>
<evidence type="ECO:0000256" key="12">
    <source>
        <dbReference type="ARBA" id="ARBA00049861"/>
    </source>
</evidence>
<dbReference type="InterPro" id="IPR002734">
    <property type="entry name" value="RibDG_C"/>
</dbReference>
<keyword evidence="17" id="KW-1185">Reference proteome</keyword>
<comment type="pathway">
    <text evidence="2 14">Cofactor biosynthesis; riboflavin biosynthesis; 5-amino-6-(D-ribitylamino)uracil from GTP: step 2/4.</text>
</comment>
<protein>
    <recommendedName>
        <fullName evidence="14">Riboflavin biosynthesis protein RibD</fullName>
    </recommendedName>
    <domain>
        <recommendedName>
            <fullName evidence="14">Diaminohydroxyphosphoribosylaminopyrimidine deaminase</fullName>
            <shortName evidence="14">DRAP deaminase</shortName>
            <ecNumber evidence="14">3.5.4.26</ecNumber>
        </recommendedName>
        <alternativeName>
            <fullName evidence="14">Riboflavin-specific deaminase</fullName>
        </alternativeName>
    </domain>
    <domain>
        <recommendedName>
            <fullName evidence="14">5-amino-6-(5-phosphoribosylamino)uracil reductase</fullName>
            <ecNumber evidence="14">1.1.1.193</ecNumber>
        </recommendedName>
        <alternativeName>
            <fullName evidence="14">HTP reductase</fullName>
        </alternativeName>
    </domain>
</protein>
<comment type="pathway">
    <text evidence="3 14">Cofactor biosynthesis; riboflavin biosynthesis; 5-amino-6-(D-ribitylamino)uracil from GTP: step 3/4.</text>
</comment>
<dbReference type="InterPro" id="IPR011549">
    <property type="entry name" value="RibD_C"/>
</dbReference>
<feature type="domain" description="CMP/dCMP-type deaminase" evidence="15">
    <location>
        <begin position="6"/>
        <end position="129"/>
    </location>
</feature>
<reference evidence="17" key="1">
    <citation type="submission" date="2021-11" db="EMBL/GenBank/DDBJ databases">
        <title>Cultivation dependent microbiological survey of springs from the worlds oldest radium mine currently devoted to the extraction of radon-saturated water.</title>
        <authorList>
            <person name="Kapinusova G."/>
            <person name="Smrhova T."/>
            <person name="Strejcek M."/>
            <person name="Suman J."/>
            <person name="Jani K."/>
            <person name="Pajer P."/>
            <person name="Uhlik O."/>
        </authorList>
    </citation>
    <scope>NUCLEOTIDE SEQUENCE [LARGE SCALE GENOMIC DNA]</scope>
    <source>
        <strain evidence="17">J379</strain>
    </source>
</reference>
<accession>A0ABY5PBU4</accession>
<evidence type="ECO:0000256" key="5">
    <source>
        <dbReference type="ARBA" id="ARBA00007417"/>
    </source>
</evidence>
<comment type="similarity">
    <text evidence="5 14">In the C-terminal section; belongs to the HTP reductase family.</text>
</comment>
<comment type="cofactor">
    <cofactor evidence="14">
        <name>Zn(2+)</name>
        <dbReference type="ChEBI" id="CHEBI:29105"/>
    </cofactor>
    <text evidence="14">Binds 1 zinc ion.</text>
</comment>